<feature type="region of interest" description="Disordered" evidence="8">
    <location>
        <begin position="218"/>
        <end position="472"/>
    </location>
</feature>
<dbReference type="InterPro" id="IPR036936">
    <property type="entry name" value="CRIB_dom_sf"/>
</dbReference>
<feature type="compositionally biased region" description="Pro residues" evidence="8">
    <location>
        <begin position="275"/>
        <end position="303"/>
    </location>
</feature>
<evidence type="ECO:0000256" key="6">
    <source>
        <dbReference type="ARBA" id="ARBA00023212"/>
    </source>
</evidence>
<evidence type="ECO:0000256" key="5">
    <source>
        <dbReference type="ARBA" id="ARBA00022737"/>
    </source>
</evidence>
<dbReference type="PROSITE" id="PS50229">
    <property type="entry name" value="WH1"/>
    <property type="match status" value="1"/>
</dbReference>
<evidence type="ECO:0000259" key="11">
    <source>
        <dbReference type="PROSITE" id="PS51082"/>
    </source>
</evidence>
<evidence type="ECO:0000256" key="3">
    <source>
        <dbReference type="ARBA" id="ARBA00022490"/>
    </source>
</evidence>
<feature type="compositionally biased region" description="Pro residues" evidence="8">
    <location>
        <begin position="311"/>
        <end position="326"/>
    </location>
</feature>
<sequence length="525" mass="55953">MKSTTLSSPEDKNIVRKALPTSKIFTAAVARLYVANPDPSQWSYSRVWGAAAFCIDKAKNNSFFIRIIDLEREAGVIWEQELYEGFEYVQDAPFFHTFETDDCLTGLEFVSEEEAETFYKKVQNRQSLYSKVNDQKENTEGLFGLKKDKRKSKIDKNHIGMPADFRHLSHIGYTPGKGFSVQNNDPELNGILSQLQALGISAEEINDNQEFIQEFLQQNNQQQQQQHASPAPSPIQRKKAPPPPPPPGRLHGAPPPPPPPRRPTNVNSSNGHPVSSPPPPPPSRSPVPPPPSRGRPAPPPPPVRNNANSTMPPPPMRPHMAPPAPSVPSNVTPSVPAPPPPPVSNIPRSGVPPPMPKSSIPVPPPPPGHVPVPPPMPKNNIPVPPPPPSGNVPAPPPMPKSNIPVPPPPPPSGNAPVPPPMPGNAPPTAPIPVPAGSDGRSDLMASIRAAGGFGNLKSSGKLKKAATNERSPILPTATTTATAAATGAAAGAAGGDLASSLANVLKQRKQAMQSDDEDDDEDEWE</sequence>
<protein>
    <recommendedName>
        <fullName evidence="14">Wiskott-Aldrich syndrome protein 1</fullName>
    </recommendedName>
</protein>
<dbReference type="Proteomes" id="UP000252139">
    <property type="component" value="Unassembled WGS sequence"/>
</dbReference>
<dbReference type="PROSITE" id="PS51082">
    <property type="entry name" value="WH2"/>
    <property type="match status" value="1"/>
</dbReference>
<evidence type="ECO:0000313" key="12">
    <source>
        <dbReference type="EMBL" id="RCH96229.1"/>
    </source>
</evidence>
<dbReference type="InterPro" id="IPR011993">
    <property type="entry name" value="PH-like_dom_sf"/>
</dbReference>
<dbReference type="Gene3D" id="2.30.29.30">
    <property type="entry name" value="Pleckstrin-homology domain (PH domain)/Phosphotyrosine-binding domain (PTB)"/>
    <property type="match status" value="1"/>
</dbReference>
<keyword evidence="5" id="KW-0677">Repeat</keyword>
<feature type="compositionally biased region" description="Low complexity" evidence="8">
    <location>
        <begin position="263"/>
        <end position="274"/>
    </location>
</feature>
<dbReference type="Pfam" id="PF00568">
    <property type="entry name" value="WH1"/>
    <property type="match status" value="1"/>
</dbReference>
<evidence type="ECO:0000256" key="4">
    <source>
        <dbReference type="ARBA" id="ARBA00022553"/>
    </source>
</evidence>
<evidence type="ECO:0000259" key="10">
    <source>
        <dbReference type="PROSITE" id="PS50229"/>
    </source>
</evidence>
<dbReference type="SUPFAM" id="SSF47912">
    <property type="entry name" value="Wiscott-Aldrich syndrome protein, WASP, C-terminal domain"/>
    <property type="match status" value="1"/>
</dbReference>
<dbReference type="AlphaFoldDB" id="A0A367K253"/>
<gene>
    <name evidence="12" type="ORF">CU097_014458</name>
</gene>
<dbReference type="CDD" id="cd01205">
    <property type="entry name" value="EVH1_WASP-like"/>
    <property type="match status" value="1"/>
</dbReference>
<feature type="region of interest" description="Disordered" evidence="8">
    <location>
        <begin position="506"/>
        <end position="525"/>
    </location>
</feature>
<evidence type="ECO:0000256" key="8">
    <source>
        <dbReference type="SAM" id="MobiDB-lite"/>
    </source>
</evidence>
<feature type="compositionally biased region" description="Acidic residues" evidence="8">
    <location>
        <begin position="514"/>
        <end position="525"/>
    </location>
</feature>
<evidence type="ECO:0000256" key="2">
    <source>
        <dbReference type="ARBA" id="ARBA00004245"/>
    </source>
</evidence>
<dbReference type="STRING" id="86630.A0A367K253"/>
<dbReference type="OrthoDB" id="8963340at2759"/>
<dbReference type="InterPro" id="IPR003124">
    <property type="entry name" value="WH2_dom"/>
</dbReference>
<comment type="subcellular location">
    <subcellularLocation>
        <location evidence="2">Cytoplasm</location>
        <location evidence="2">Cytoskeleton</location>
    </subcellularLocation>
    <subcellularLocation>
        <location evidence="1">Nucleus</location>
    </subcellularLocation>
</comment>
<dbReference type="GO" id="GO:0007015">
    <property type="term" value="P:actin filament organization"/>
    <property type="evidence" value="ECO:0007669"/>
    <property type="project" value="InterPro"/>
</dbReference>
<evidence type="ECO:0000256" key="1">
    <source>
        <dbReference type="ARBA" id="ARBA00004123"/>
    </source>
</evidence>
<dbReference type="EMBL" id="PJQL01000390">
    <property type="protein sequence ID" value="RCH96229.1"/>
    <property type="molecule type" value="Genomic_DNA"/>
</dbReference>
<keyword evidence="3" id="KW-0963">Cytoplasm</keyword>
<organism evidence="12 13">
    <name type="scientific">Rhizopus azygosporus</name>
    <name type="common">Rhizopus microsporus var. azygosporus</name>
    <dbReference type="NCBI Taxonomy" id="86630"/>
    <lineage>
        <taxon>Eukaryota</taxon>
        <taxon>Fungi</taxon>
        <taxon>Fungi incertae sedis</taxon>
        <taxon>Mucoromycota</taxon>
        <taxon>Mucoromycotina</taxon>
        <taxon>Mucoromycetes</taxon>
        <taxon>Mucorales</taxon>
        <taxon>Mucorineae</taxon>
        <taxon>Rhizopodaceae</taxon>
        <taxon>Rhizopus</taxon>
    </lineage>
</organism>
<dbReference type="InterPro" id="IPR011026">
    <property type="entry name" value="WAS_C"/>
</dbReference>
<dbReference type="SUPFAM" id="SSF50729">
    <property type="entry name" value="PH domain-like"/>
    <property type="match status" value="1"/>
</dbReference>
<keyword evidence="13" id="KW-1185">Reference proteome</keyword>
<dbReference type="Pfam" id="PF00786">
    <property type="entry name" value="PBD"/>
    <property type="match status" value="1"/>
</dbReference>
<dbReference type="GO" id="GO:0003779">
    <property type="term" value="F:actin binding"/>
    <property type="evidence" value="ECO:0007669"/>
    <property type="project" value="InterPro"/>
</dbReference>
<evidence type="ECO:0000256" key="7">
    <source>
        <dbReference type="ARBA" id="ARBA00023242"/>
    </source>
</evidence>
<dbReference type="GO" id="GO:0030479">
    <property type="term" value="C:actin cortical patch"/>
    <property type="evidence" value="ECO:0007669"/>
    <property type="project" value="UniProtKB-ARBA"/>
</dbReference>
<dbReference type="Gene3D" id="3.90.810.10">
    <property type="entry name" value="CRIB domain"/>
    <property type="match status" value="1"/>
</dbReference>
<feature type="domain" description="WH2" evidence="11">
    <location>
        <begin position="439"/>
        <end position="459"/>
    </location>
</feature>
<dbReference type="InterPro" id="IPR000697">
    <property type="entry name" value="WH1/EVH1_dom"/>
</dbReference>
<keyword evidence="7" id="KW-0539">Nucleus</keyword>
<keyword evidence="4" id="KW-0597">Phosphoprotein</keyword>
<evidence type="ECO:0008006" key="14">
    <source>
        <dbReference type="Google" id="ProtNLM"/>
    </source>
</evidence>
<evidence type="ECO:0000313" key="13">
    <source>
        <dbReference type="Proteomes" id="UP000252139"/>
    </source>
</evidence>
<dbReference type="FunFam" id="2.30.29.30:FF:000281">
    <property type="entry name" value="Actin associated protein"/>
    <property type="match status" value="1"/>
</dbReference>
<dbReference type="InterPro" id="IPR000095">
    <property type="entry name" value="CRIB_dom"/>
</dbReference>
<dbReference type="Pfam" id="PF02205">
    <property type="entry name" value="WH2"/>
    <property type="match status" value="1"/>
</dbReference>
<feature type="domain" description="WH1" evidence="10">
    <location>
        <begin position="17"/>
        <end position="129"/>
    </location>
</feature>
<dbReference type="GO" id="GO:0071933">
    <property type="term" value="F:Arp2/3 complex binding"/>
    <property type="evidence" value="ECO:0007669"/>
    <property type="project" value="UniProtKB-ARBA"/>
</dbReference>
<dbReference type="PANTHER" id="PTHR11202:SF36">
    <property type="entry name" value="ACTIN NUCLEATION-PROMOTING FACTOR WASL"/>
    <property type="match status" value="1"/>
</dbReference>
<accession>A0A367K253</accession>
<dbReference type="InterPro" id="IPR033927">
    <property type="entry name" value="WASPfam_EVH1"/>
</dbReference>
<dbReference type="GO" id="GO:0005634">
    <property type="term" value="C:nucleus"/>
    <property type="evidence" value="ECO:0007669"/>
    <property type="project" value="UniProtKB-SubCell"/>
</dbReference>
<keyword evidence="6" id="KW-0206">Cytoskeleton</keyword>
<comment type="caution">
    <text evidence="12">The sequence shown here is derived from an EMBL/GenBank/DDBJ whole genome shotgun (WGS) entry which is preliminary data.</text>
</comment>
<name>A0A367K253_RHIAZ</name>
<dbReference type="PANTHER" id="PTHR11202">
    <property type="entry name" value="SPROUTY-RELATED, EVH1 DOMAIN-CONTAINING PROTEIN FAMILY MEMBER"/>
    <property type="match status" value="1"/>
</dbReference>
<evidence type="ECO:0000259" key="9">
    <source>
        <dbReference type="PROSITE" id="PS50108"/>
    </source>
</evidence>
<dbReference type="CDD" id="cd00132">
    <property type="entry name" value="CRIB"/>
    <property type="match status" value="1"/>
</dbReference>
<reference evidence="12 13" key="1">
    <citation type="journal article" date="2018" name="G3 (Bethesda)">
        <title>Phylogenetic and Phylogenomic Definition of Rhizopus Species.</title>
        <authorList>
            <person name="Gryganskyi A.P."/>
            <person name="Golan J."/>
            <person name="Dolatabadi S."/>
            <person name="Mondo S."/>
            <person name="Robb S."/>
            <person name="Idnurm A."/>
            <person name="Muszewska A."/>
            <person name="Steczkiewicz K."/>
            <person name="Masonjones S."/>
            <person name="Liao H.L."/>
            <person name="Gajdeczka M.T."/>
            <person name="Anike F."/>
            <person name="Vuek A."/>
            <person name="Anishchenko I.M."/>
            <person name="Voigt K."/>
            <person name="de Hoog G.S."/>
            <person name="Smith M.E."/>
            <person name="Heitman J."/>
            <person name="Vilgalys R."/>
            <person name="Stajich J.E."/>
        </authorList>
    </citation>
    <scope>NUCLEOTIDE SEQUENCE [LARGE SCALE GENOMIC DNA]</scope>
    <source>
        <strain evidence="12 13">CBS 357.93</strain>
    </source>
</reference>
<feature type="compositionally biased region" description="Pro residues" evidence="8">
    <location>
        <begin position="241"/>
        <end position="262"/>
    </location>
</feature>
<feature type="compositionally biased region" description="Pro residues" evidence="8">
    <location>
        <begin position="335"/>
        <end position="433"/>
    </location>
</feature>
<proteinExistence type="predicted"/>
<dbReference type="SMART" id="SM00461">
    <property type="entry name" value="WH1"/>
    <property type="match status" value="1"/>
</dbReference>
<dbReference type="PROSITE" id="PS50108">
    <property type="entry name" value="CRIB"/>
    <property type="match status" value="1"/>
</dbReference>
<feature type="domain" description="CRIB" evidence="9">
    <location>
        <begin position="159"/>
        <end position="172"/>
    </location>
</feature>